<keyword evidence="3" id="KW-1185">Reference proteome</keyword>
<feature type="chain" id="PRO_5020686447" description="Lipocalin-like domain-containing protein" evidence="1">
    <location>
        <begin position="20"/>
        <end position="393"/>
    </location>
</feature>
<dbReference type="RefSeq" id="WP_130093443.1">
    <property type="nucleotide sequence ID" value="NZ_SETE01000003.1"/>
</dbReference>
<feature type="signal peptide" evidence="1">
    <location>
        <begin position="1"/>
        <end position="19"/>
    </location>
</feature>
<evidence type="ECO:0000313" key="2">
    <source>
        <dbReference type="EMBL" id="RYM34002.1"/>
    </source>
</evidence>
<dbReference type="AlphaFoldDB" id="A0A4Q4KL61"/>
<gene>
    <name evidence="2" type="ORF">ERX46_08530</name>
</gene>
<dbReference type="OrthoDB" id="1113037at2"/>
<proteinExistence type="predicted"/>
<reference evidence="2 3" key="1">
    <citation type="submission" date="2019-02" db="EMBL/GenBank/DDBJ databases">
        <title>Genome sequence of the sea-ice species Brumimicrobium glaciale.</title>
        <authorList>
            <person name="Bowman J.P."/>
        </authorList>
    </citation>
    <scope>NUCLEOTIDE SEQUENCE [LARGE SCALE GENOMIC DNA]</scope>
    <source>
        <strain evidence="2 3">IC156</strain>
    </source>
</reference>
<evidence type="ECO:0000256" key="1">
    <source>
        <dbReference type="SAM" id="SignalP"/>
    </source>
</evidence>
<evidence type="ECO:0000313" key="3">
    <source>
        <dbReference type="Proteomes" id="UP000293952"/>
    </source>
</evidence>
<protein>
    <recommendedName>
        <fullName evidence="4">Lipocalin-like domain-containing protein</fullName>
    </recommendedName>
</protein>
<dbReference type="EMBL" id="SETE01000003">
    <property type="protein sequence ID" value="RYM34002.1"/>
    <property type="molecule type" value="Genomic_DNA"/>
</dbReference>
<accession>A0A4Q4KL61</accession>
<name>A0A4Q4KL61_9FLAO</name>
<organism evidence="2 3">
    <name type="scientific">Brumimicrobium glaciale</name>
    <dbReference type="NCBI Taxonomy" id="200475"/>
    <lineage>
        <taxon>Bacteria</taxon>
        <taxon>Pseudomonadati</taxon>
        <taxon>Bacteroidota</taxon>
        <taxon>Flavobacteriia</taxon>
        <taxon>Flavobacteriales</taxon>
        <taxon>Crocinitomicaceae</taxon>
        <taxon>Brumimicrobium</taxon>
    </lineage>
</organism>
<keyword evidence="1" id="KW-0732">Signal</keyword>
<evidence type="ECO:0008006" key="4">
    <source>
        <dbReference type="Google" id="ProtNLM"/>
    </source>
</evidence>
<comment type="caution">
    <text evidence="2">The sequence shown here is derived from an EMBL/GenBank/DDBJ whole genome shotgun (WGS) entry which is preliminary data.</text>
</comment>
<dbReference type="Proteomes" id="UP000293952">
    <property type="component" value="Unassembled WGS sequence"/>
</dbReference>
<sequence length="393" mass="45159">MKTLAITVIIILCSFSSKAQEAKIIGSWLVTKVETADETQNPFVIKEYNKDGKMLMMGMEIGTWNYNKKSNEIEMKSDIDKDFNGNDKILILTDKELIVEKEGVKVTYLKLDFKKIVEQNKVSKLAGSWKLENEFDETQLLKIELPDVFTLTEVSPISDALTTTKGTWVYNSEEKSVLFIGKSRLLKGKSTIKELSENGFILVKNGEEIIGQKETSTMDIEKLSFSFEDFTEESNENSPWTNLDALLNELENTTYLKYKQSELIPNTSSFRYTTLLSKIDINLEERSISLVNLSISQNDTVQFSESYKDEMYNMYNDFFPQEEPDPYRMATTESITVPAGEFNCKVFEGFDGEAKVKYWMILDKPGIYAKIIREEIGHFDELEYSIIELVEIK</sequence>